<dbReference type="Gene3D" id="1.10.10.10">
    <property type="entry name" value="Winged helix-like DNA-binding domain superfamily/Winged helix DNA-binding domain"/>
    <property type="match status" value="1"/>
</dbReference>
<keyword evidence="2" id="KW-1185">Reference proteome</keyword>
<dbReference type="InterPro" id="IPR036388">
    <property type="entry name" value="WH-like_DNA-bd_sf"/>
</dbReference>
<dbReference type="AlphaFoldDB" id="A0A6P1W6V0"/>
<reference evidence="1 2" key="1">
    <citation type="submission" date="2019-11" db="EMBL/GenBank/DDBJ databases">
        <title>Spirosoma endbachense sp. nov., isolated from a natural salt meadow.</title>
        <authorList>
            <person name="Rojas J."/>
            <person name="Ambika Manirajan B."/>
            <person name="Ratering S."/>
            <person name="Suarez C."/>
            <person name="Geissler-Plaum R."/>
            <person name="Schnell S."/>
        </authorList>
    </citation>
    <scope>NUCLEOTIDE SEQUENCE [LARGE SCALE GENOMIC DNA]</scope>
    <source>
        <strain evidence="1 2">I-24</strain>
    </source>
</reference>
<sequence length="93" mass="10803">MKAKRKQHSPAFKAKVALEALKEKQTLAELAKRYEVHPTMISKWKQDFLDRASSIFEKATEAEDKIDPERLYAKIGRLELENDFLKKSLKKLG</sequence>
<organism evidence="1 2">
    <name type="scientific">Spirosoma endbachense</name>
    <dbReference type="NCBI Taxonomy" id="2666025"/>
    <lineage>
        <taxon>Bacteria</taxon>
        <taxon>Pseudomonadati</taxon>
        <taxon>Bacteroidota</taxon>
        <taxon>Cytophagia</taxon>
        <taxon>Cytophagales</taxon>
        <taxon>Cytophagaceae</taxon>
        <taxon>Spirosoma</taxon>
    </lineage>
</organism>
<evidence type="ECO:0000313" key="1">
    <source>
        <dbReference type="EMBL" id="QHW01064.1"/>
    </source>
</evidence>
<dbReference type="GO" id="GO:0004803">
    <property type="term" value="F:transposase activity"/>
    <property type="evidence" value="ECO:0007669"/>
    <property type="project" value="InterPro"/>
</dbReference>
<protein>
    <submittedName>
        <fullName evidence="1">Transposase</fullName>
    </submittedName>
</protein>
<gene>
    <name evidence="1" type="ORF">GJR95_41225</name>
</gene>
<name>A0A6P1W6V0_9BACT</name>
<evidence type="ECO:0000313" key="2">
    <source>
        <dbReference type="Proteomes" id="UP000464577"/>
    </source>
</evidence>
<dbReference type="RefSeq" id="WP_162391457.1">
    <property type="nucleotide sequence ID" value="NZ_CP045997.1"/>
</dbReference>
<dbReference type="EMBL" id="CP045997">
    <property type="protein sequence ID" value="QHW01064.1"/>
    <property type="molecule type" value="Genomic_DNA"/>
</dbReference>
<dbReference type="SUPFAM" id="SSF46689">
    <property type="entry name" value="Homeodomain-like"/>
    <property type="match status" value="1"/>
</dbReference>
<accession>A0A6P1W6V0</accession>
<dbReference type="GO" id="GO:0006313">
    <property type="term" value="P:DNA transposition"/>
    <property type="evidence" value="ECO:0007669"/>
    <property type="project" value="InterPro"/>
</dbReference>
<dbReference type="InterPro" id="IPR009057">
    <property type="entry name" value="Homeodomain-like_sf"/>
</dbReference>
<dbReference type="GO" id="GO:0003677">
    <property type="term" value="F:DNA binding"/>
    <property type="evidence" value="ECO:0007669"/>
    <property type="project" value="InterPro"/>
</dbReference>
<dbReference type="KEGG" id="senf:GJR95_41225"/>
<dbReference type="InterPro" id="IPR002514">
    <property type="entry name" value="Transposase_8"/>
</dbReference>
<dbReference type="Pfam" id="PF01527">
    <property type="entry name" value="HTH_Tnp_1"/>
    <property type="match status" value="1"/>
</dbReference>
<dbReference type="Proteomes" id="UP000464577">
    <property type="component" value="Chromosome"/>
</dbReference>
<proteinExistence type="predicted"/>